<sequence>MRGQVESPPILDRFTTAPDPPSHLKAINVSESQAILVWRLATAPIDHYVISYKAEGVPAVRKTVSSNSVELQLAGLRANTVYTAEIYSVQGARRSSSVRGSFTTDSRLQSGLTVHDITSTEALVSWESQGAGVTGYLLLYGIKGDELQQVTLDSRTTNHQLQQLLPGAKYTVRLHGLRDSERMAAVTAHFTTVPVHIPYPKNCGEELSNGRTDSSIVTLYLNGNKEKPIRVFCDMATDGGGWIVFQRRMNGKINFTRTWKDYVAGFGDLTEEHWLGLEKLNQLTSQQHFELRVDLRAGDETAYATYDNFVVEGASMKYQLGLGKYAGTAGNSLSYHRGSNFTTVDMDNDNALTNCAVSYRGGWWYQNCHRVNLNGEYGNNRDHQGVNWFGWKGFEFSIPFTEMKMRPHTFSRATRTE</sequence>
<dbReference type="CDD" id="cd00087">
    <property type="entry name" value="FReD"/>
    <property type="match status" value="1"/>
</dbReference>
<organism evidence="9 10">
    <name type="scientific">Kangiella spongicola</name>
    <dbReference type="NCBI Taxonomy" id="796379"/>
    <lineage>
        <taxon>Bacteria</taxon>
        <taxon>Pseudomonadati</taxon>
        <taxon>Pseudomonadota</taxon>
        <taxon>Gammaproteobacteria</taxon>
        <taxon>Kangiellales</taxon>
        <taxon>Kangiellaceae</taxon>
        <taxon>Kangiella</taxon>
    </lineage>
</organism>
<dbReference type="FunFam" id="3.90.215.10:FF:000001">
    <property type="entry name" value="Tenascin isoform 1"/>
    <property type="match status" value="1"/>
</dbReference>
<dbReference type="SUPFAM" id="SSF56496">
    <property type="entry name" value="Fibrinogen C-terminal domain-like"/>
    <property type="match status" value="1"/>
</dbReference>
<dbReference type="InterPro" id="IPR002181">
    <property type="entry name" value="Fibrinogen_a/b/g_C_dom"/>
</dbReference>
<gene>
    <name evidence="9" type="ORF">DL796_12630</name>
</gene>
<dbReference type="GO" id="GO:0005615">
    <property type="term" value="C:extracellular space"/>
    <property type="evidence" value="ECO:0007669"/>
    <property type="project" value="TreeGrafter"/>
</dbReference>
<evidence type="ECO:0000313" key="9">
    <source>
        <dbReference type="EMBL" id="PXF62237.1"/>
    </source>
</evidence>
<dbReference type="InterPro" id="IPR036116">
    <property type="entry name" value="FN3_sf"/>
</dbReference>
<name>A0A318D5X2_9GAMM</name>
<dbReference type="InterPro" id="IPR050991">
    <property type="entry name" value="ECM_Regulatory_Proteins"/>
</dbReference>
<reference evidence="9 10" key="1">
    <citation type="submission" date="2018-05" db="EMBL/GenBank/DDBJ databases">
        <title>Kangiella spongicola genome sequence.</title>
        <authorList>
            <person name="Maclea K.S."/>
            <person name="Goen A.E."/>
            <person name="Kelley C."/>
            <person name="Underriner A."/>
            <person name="Silverwood T."/>
            <person name="Trachtenberg A.M."/>
        </authorList>
    </citation>
    <scope>NUCLEOTIDE SEQUENCE [LARGE SCALE GENOMIC DNA]</scope>
    <source>
        <strain evidence="9 10">ATCC BAA-2076</strain>
    </source>
</reference>
<comment type="caution">
    <text evidence="9">The sequence shown here is derived from an EMBL/GenBank/DDBJ whole genome shotgun (WGS) entry which is preliminary data.</text>
</comment>
<evidence type="ECO:0000256" key="5">
    <source>
        <dbReference type="ARBA" id="ARBA00022737"/>
    </source>
</evidence>
<keyword evidence="4" id="KW-0732">Signal</keyword>
<feature type="domain" description="Fibronectin type-III" evidence="7">
    <location>
        <begin position="20"/>
        <end position="107"/>
    </location>
</feature>
<feature type="domain" description="Fibrinogen C-terminal" evidence="8">
    <location>
        <begin position="194"/>
        <end position="409"/>
    </location>
</feature>
<dbReference type="SMART" id="SM00186">
    <property type="entry name" value="FBG"/>
    <property type="match status" value="1"/>
</dbReference>
<dbReference type="EMBL" id="QICH01000124">
    <property type="protein sequence ID" value="PXF62237.1"/>
    <property type="molecule type" value="Genomic_DNA"/>
</dbReference>
<dbReference type="SUPFAM" id="SSF49265">
    <property type="entry name" value="Fibronectin type III"/>
    <property type="match status" value="1"/>
</dbReference>
<dbReference type="Pfam" id="PF00041">
    <property type="entry name" value="fn3"/>
    <property type="match status" value="2"/>
</dbReference>
<dbReference type="InterPro" id="IPR003961">
    <property type="entry name" value="FN3_dom"/>
</dbReference>
<dbReference type="AlphaFoldDB" id="A0A318D5X2"/>
<evidence type="ECO:0000256" key="1">
    <source>
        <dbReference type="ARBA" id="ARBA00004498"/>
    </source>
</evidence>
<evidence type="ECO:0000256" key="6">
    <source>
        <dbReference type="ARBA" id="ARBA00023157"/>
    </source>
</evidence>
<dbReference type="InterPro" id="IPR036056">
    <property type="entry name" value="Fibrinogen-like_C"/>
</dbReference>
<keyword evidence="2" id="KW-0272">Extracellular matrix</keyword>
<evidence type="ECO:0000313" key="10">
    <source>
        <dbReference type="Proteomes" id="UP000247689"/>
    </source>
</evidence>
<evidence type="ECO:0000256" key="2">
    <source>
        <dbReference type="ARBA" id="ARBA00022530"/>
    </source>
</evidence>
<dbReference type="InterPro" id="IPR014716">
    <property type="entry name" value="Fibrinogen_a/b/g_C_1"/>
</dbReference>
<dbReference type="CDD" id="cd00063">
    <property type="entry name" value="FN3"/>
    <property type="match status" value="2"/>
</dbReference>
<keyword evidence="2" id="KW-0964">Secreted</keyword>
<keyword evidence="5" id="KW-0677">Repeat</keyword>
<evidence type="ECO:0000259" key="8">
    <source>
        <dbReference type="PROSITE" id="PS51406"/>
    </source>
</evidence>
<dbReference type="PROSITE" id="PS50853">
    <property type="entry name" value="FN3"/>
    <property type="match status" value="2"/>
</dbReference>
<dbReference type="InterPro" id="IPR013783">
    <property type="entry name" value="Ig-like_fold"/>
</dbReference>
<keyword evidence="10" id="KW-1185">Reference proteome</keyword>
<evidence type="ECO:0000256" key="4">
    <source>
        <dbReference type="ARBA" id="ARBA00022729"/>
    </source>
</evidence>
<dbReference type="PROSITE" id="PS51406">
    <property type="entry name" value="FIBRINOGEN_C_2"/>
    <property type="match status" value="1"/>
</dbReference>
<keyword evidence="6" id="KW-1015">Disulfide bond</keyword>
<dbReference type="Pfam" id="PF00147">
    <property type="entry name" value="Fibrinogen_C"/>
    <property type="match status" value="1"/>
</dbReference>
<dbReference type="SMART" id="SM00060">
    <property type="entry name" value="FN3"/>
    <property type="match status" value="2"/>
</dbReference>
<dbReference type="Gene3D" id="3.90.215.10">
    <property type="entry name" value="Gamma Fibrinogen, chain A, domain 1"/>
    <property type="match status" value="1"/>
</dbReference>
<dbReference type="PANTHER" id="PTHR46708">
    <property type="entry name" value="TENASCIN"/>
    <property type="match status" value="1"/>
</dbReference>
<dbReference type="GO" id="GO:0030155">
    <property type="term" value="P:regulation of cell adhesion"/>
    <property type="evidence" value="ECO:0007669"/>
    <property type="project" value="TreeGrafter"/>
</dbReference>
<dbReference type="Proteomes" id="UP000247689">
    <property type="component" value="Unassembled WGS sequence"/>
</dbReference>
<dbReference type="Gene3D" id="2.60.40.10">
    <property type="entry name" value="Immunoglobulins"/>
    <property type="match status" value="2"/>
</dbReference>
<comment type="subcellular location">
    <subcellularLocation>
        <location evidence="1">Secreted</location>
        <location evidence="1">Extracellular space</location>
        <location evidence="1">Extracellular matrix</location>
    </subcellularLocation>
</comment>
<evidence type="ECO:0000256" key="3">
    <source>
        <dbReference type="ARBA" id="ARBA00022536"/>
    </source>
</evidence>
<accession>A0A318D5X2</accession>
<proteinExistence type="predicted"/>
<feature type="domain" description="Fibronectin type-III" evidence="7">
    <location>
        <begin position="108"/>
        <end position="195"/>
    </location>
</feature>
<protein>
    <submittedName>
        <fullName evidence="9">Uncharacterized protein</fullName>
    </submittedName>
</protein>
<dbReference type="PANTHER" id="PTHR46708:SF3">
    <property type="entry name" value="TENASCIN-X"/>
    <property type="match status" value="1"/>
</dbReference>
<keyword evidence="3" id="KW-0245">EGF-like domain</keyword>
<evidence type="ECO:0000259" key="7">
    <source>
        <dbReference type="PROSITE" id="PS50853"/>
    </source>
</evidence>